<dbReference type="CDD" id="cd22368">
    <property type="entry name" value="YaeQ-like"/>
    <property type="match status" value="1"/>
</dbReference>
<proteinExistence type="predicted"/>
<dbReference type="PANTHER" id="PTHR38784:SF1">
    <property type="entry name" value="SUCROSE PHOSPHORYLASE"/>
    <property type="match status" value="1"/>
</dbReference>
<dbReference type="EMBL" id="BAABLF010000008">
    <property type="protein sequence ID" value="GAA5190299.1"/>
    <property type="molecule type" value="Genomic_DNA"/>
</dbReference>
<sequence length="180" mass="20547">MALKATVFKARIQLSDMDRHLYTENSMTLARHPSETDLRMMLRVLAWGLYADERLEFTKGLCEDEEPDLWQKSYSDEIELWIELGSPDEARLKKACGRARQVVVLAYGERAVPIWWEKNEGKFRRFDNLSVLTVSDEEGESLAALAARTMDLSINISDGQVGISSEQGYAQIDPVYLKRA</sequence>
<evidence type="ECO:0000313" key="2">
    <source>
        <dbReference type="Proteomes" id="UP001501600"/>
    </source>
</evidence>
<keyword evidence="2" id="KW-1185">Reference proteome</keyword>
<dbReference type="Pfam" id="PF07152">
    <property type="entry name" value="YaeQ"/>
    <property type="match status" value="1"/>
</dbReference>
<dbReference type="Gene3D" id="3.10.640.10">
    <property type="entry name" value="Restriction endonuclease-like alpha-beta roll domain"/>
    <property type="match status" value="1"/>
</dbReference>
<dbReference type="InterPro" id="IPR011335">
    <property type="entry name" value="Restrct_endonuc-II-like"/>
</dbReference>
<gene>
    <name evidence="1" type="ORF">GCM10025772_14600</name>
</gene>
<protein>
    <submittedName>
        <fullName evidence="1">YaeQ family protein</fullName>
    </submittedName>
</protein>
<dbReference type="SUPFAM" id="SSF52980">
    <property type="entry name" value="Restriction endonuclease-like"/>
    <property type="match status" value="1"/>
</dbReference>
<reference evidence="2" key="1">
    <citation type="journal article" date="2019" name="Int. J. Syst. Evol. Microbiol.">
        <title>The Global Catalogue of Microorganisms (GCM) 10K type strain sequencing project: providing services to taxonomists for standard genome sequencing and annotation.</title>
        <authorList>
            <consortium name="The Broad Institute Genomics Platform"/>
            <consortium name="The Broad Institute Genome Sequencing Center for Infectious Disease"/>
            <person name="Wu L."/>
            <person name="Ma J."/>
        </authorList>
    </citation>
    <scope>NUCLEOTIDE SEQUENCE [LARGE SCALE GENOMIC DNA]</scope>
    <source>
        <strain evidence="2">JCM 18720</strain>
    </source>
</reference>
<comment type="caution">
    <text evidence="1">The sequence shown here is derived from an EMBL/GenBank/DDBJ whole genome shotgun (WGS) entry which is preliminary data.</text>
</comment>
<dbReference type="Proteomes" id="UP001501600">
    <property type="component" value="Unassembled WGS sequence"/>
</dbReference>
<evidence type="ECO:0000313" key="1">
    <source>
        <dbReference type="EMBL" id="GAA5190299.1"/>
    </source>
</evidence>
<dbReference type="SMART" id="SM01322">
    <property type="entry name" value="YaeQ"/>
    <property type="match status" value="1"/>
</dbReference>
<dbReference type="PIRSF" id="PIRSF011484">
    <property type="entry name" value="YaeQ"/>
    <property type="match status" value="1"/>
</dbReference>
<dbReference type="InterPro" id="IPR038590">
    <property type="entry name" value="YaeQ_sf"/>
</dbReference>
<dbReference type="InterPro" id="IPR009822">
    <property type="entry name" value="YaeQ"/>
</dbReference>
<dbReference type="RefSeq" id="WP_345316394.1">
    <property type="nucleotide sequence ID" value="NZ_BAABLF010000008.1"/>
</dbReference>
<name>A0ABP9S1U1_9GAMM</name>
<accession>A0ABP9S1U1</accession>
<dbReference type="PANTHER" id="PTHR38784">
    <property type="entry name" value="SUCROSE PHOSPHORYLASE"/>
    <property type="match status" value="1"/>
</dbReference>
<organism evidence="1 2">
    <name type="scientific">Ferrimonas gelatinilytica</name>
    <dbReference type="NCBI Taxonomy" id="1255257"/>
    <lineage>
        <taxon>Bacteria</taxon>
        <taxon>Pseudomonadati</taxon>
        <taxon>Pseudomonadota</taxon>
        <taxon>Gammaproteobacteria</taxon>
        <taxon>Alteromonadales</taxon>
        <taxon>Ferrimonadaceae</taxon>
        <taxon>Ferrimonas</taxon>
    </lineage>
</organism>